<dbReference type="InterPro" id="IPR027417">
    <property type="entry name" value="P-loop_NTPase"/>
</dbReference>
<dbReference type="Pfam" id="PF25053">
    <property type="entry name" value="DUF7791"/>
    <property type="match status" value="1"/>
</dbReference>
<dbReference type="RefSeq" id="XP_066713079.1">
    <property type="nucleotide sequence ID" value="XM_066860909.1"/>
</dbReference>
<dbReference type="PANTHER" id="PTHR10039">
    <property type="entry name" value="AMELOGENIN"/>
    <property type="match status" value="1"/>
</dbReference>
<reference evidence="4 5" key="1">
    <citation type="submission" date="2023-01" db="EMBL/GenBank/DDBJ databases">
        <title>Analysis of 21 Apiospora genomes using comparative genomics revels a genus with tremendous synthesis potential of carbohydrate active enzymes and secondary metabolites.</title>
        <authorList>
            <person name="Sorensen T."/>
        </authorList>
    </citation>
    <scope>NUCLEOTIDE SEQUENCE [LARGE SCALE GENOMIC DNA]</scope>
    <source>
        <strain evidence="4 5">CBS 135458</strain>
    </source>
</reference>
<dbReference type="InterPro" id="IPR056884">
    <property type="entry name" value="NPHP3-like_N"/>
</dbReference>
<evidence type="ECO:0000256" key="1">
    <source>
        <dbReference type="ARBA" id="ARBA00022737"/>
    </source>
</evidence>
<accession>A0ABR1U696</accession>
<evidence type="ECO:0008006" key="6">
    <source>
        <dbReference type="Google" id="ProtNLM"/>
    </source>
</evidence>
<feature type="domain" description="Nephrocystin 3-like N-terminal" evidence="2">
    <location>
        <begin position="203"/>
        <end position="384"/>
    </location>
</feature>
<keyword evidence="5" id="KW-1185">Reference proteome</keyword>
<dbReference type="Proteomes" id="UP001480595">
    <property type="component" value="Unassembled WGS sequence"/>
</dbReference>
<dbReference type="GeneID" id="92093972"/>
<evidence type="ECO:0000313" key="4">
    <source>
        <dbReference type="EMBL" id="KAK8054433.1"/>
    </source>
</evidence>
<evidence type="ECO:0000313" key="5">
    <source>
        <dbReference type="Proteomes" id="UP001480595"/>
    </source>
</evidence>
<proteinExistence type="predicted"/>
<dbReference type="PANTHER" id="PTHR10039:SF5">
    <property type="entry name" value="NACHT DOMAIN-CONTAINING PROTEIN"/>
    <property type="match status" value="1"/>
</dbReference>
<sequence length="946" mass="106974">MEQQDLIVSFWQTTQRLLQFAASGSQAAQDLDLNAWIKRYESLVLQLTGGDSQEDRACWKIARDILIRLRRLSATPDTRQGGVLFTEQDKEALDRRLLDIQQNINVAPESVPAADRTVTFLADTLSGVQVSNPTPKTSPADHGADTAAISGMQTPPRGFNKGVLQDFILESLSFKSMAFREQDIEQAHGTSFDWIFHDHAGDSHPSFSEWLSTTKLGNIYWNRTITGKPGSGKSTLIRYLSGHRTTIRLVHAWAGNPHVTVAGFYFWTSGSQEQRSQTGLLRSLLFQLLSTKPDLIVQELPHLWRKLASMTSKERVATEIEWSISELMGGFSTFLRLGLSDTNLCLFVDGLDEFQGDHEAIIHFFRGLAEGDQGSQIKLCLSSRPWPVFERAFEYADMMRYTIDKLSSNENVRSAMMQETDLARQLVQTTVEMAGGVFLWVRLAVDELVHRFDHAGVKIADMRPYVSALPTELDSLFEVFVFDNQSQETQAETSRLFQLDDSATSLSLWELAFAIHGGEDDLTALERDVQQDPEQQATQRCADARSWALSRSVGLLEVHLRSGRRSHRARSGLEELAQSRVTYLHRTVRDWVILSPGDQVWHRLQSAGDVNETDVFDPHLRLLRSYILQTKHPLEEPERHRRLDEWYPGIALALTHARYVEQDPQKLQVRFIGEVERTISWYWVSRGPEVTDNWARNSFGTYEERHGNKLIIPHAYLALCTRFGLQHYVIYALKKLAAEPPKGNDGHEVDAEPKEELPVEETPLLYRALESLCSRQKTIYPLSSLSFVNTILEASEKYASHPKLSGLLGRLNTPSWSSPLMKRKHVTTWIMVLRHLRDAKRRGWIERFDVDPLGTERWTAIVECLLRRGGADRQAVIPGDGWDPETSAAGVLGCGGLLDKYADVWAEERLVPLFGGVAGATTPKRNVAERSAGKQSRLEHIFASPR</sequence>
<feature type="domain" description="DUF7791" evidence="3">
    <location>
        <begin position="493"/>
        <end position="631"/>
    </location>
</feature>
<protein>
    <recommendedName>
        <fullName evidence="6">NACHT domain-containing protein</fullName>
    </recommendedName>
</protein>
<evidence type="ECO:0000259" key="2">
    <source>
        <dbReference type="Pfam" id="PF24883"/>
    </source>
</evidence>
<organism evidence="4 5">
    <name type="scientific">Apiospora phragmitis</name>
    <dbReference type="NCBI Taxonomy" id="2905665"/>
    <lineage>
        <taxon>Eukaryota</taxon>
        <taxon>Fungi</taxon>
        <taxon>Dikarya</taxon>
        <taxon>Ascomycota</taxon>
        <taxon>Pezizomycotina</taxon>
        <taxon>Sordariomycetes</taxon>
        <taxon>Xylariomycetidae</taxon>
        <taxon>Amphisphaeriales</taxon>
        <taxon>Apiosporaceae</taxon>
        <taxon>Apiospora</taxon>
    </lineage>
</organism>
<evidence type="ECO:0000259" key="3">
    <source>
        <dbReference type="Pfam" id="PF25053"/>
    </source>
</evidence>
<dbReference type="EMBL" id="JAQQWL010000010">
    <property type="protein sequence ID" value="KAK8054433.1"/>
    <property type="molecule type" value="Genomic_DNA"/>
</dbReference>
<dbReference type="SUPFAM" id="SSF52540">
    <property type="entry name" value="P-loop containing nucleoside triphosphate hydrolases"/>
    <property type="match status" value="1"/>
</dbReference>
<dbReference type="InterPro" id="IPR056693">
    <property type="entry name" value="DUF7791"/>
</dbReference>
<dbReference type="Pfam" id="PF24883">
    <property type="entry name" value="NPHP3_N"/>
    <property type="match status" value="1"/>
</dbReference>
<gene>
    <name evidence="4" type="ORF">PG994_009500</name>
</gene>
<keyword evidence="1" id="KW-0677">Repeat</keyword>
<comment type="caution">
    <text evidence="4">The sequence shown here is derived from an EMBL/GenBank/DDBJ whole genome shotgun (WGS) entry which is preliminary data.</text>
</comment>
<dbReference type="Gene3D" id="3.40.50.300">
    <property type="entry name" value="P-loop containing nucleotide triphosphate hydrolases"/>
    <property type="match status" value="1"/>
</dbReference>
<name>A0ABR1U696_9PEZI</name>